<evidence type="ECO:0000313" key="2">
    <source>
        <dbReference type="EMBL" id="RCW83328.1"/>
    </source>
</evidence>
<sequence length="150" mass="16668">MNVAIIRDFGTSPVDADISRIARTTRCIAIVGLSPKEARPSWGVARYLKSQGYRIVPVNPVYSGKTILGEIVYPNLHAIPHEVGVDMVDIFRQPEAVPAIVKDAMASLPQLRTIWMQLGVTHPIAANHARAQGLFVIEDRCPKIEFPRFR</sequence>
<comment type="caution">
    <text evidence="2">The sequence shown here is derived from an EMBL/GenBank/DDBJ whole genome shotgun (WGS) entry which is preliminary data.</text>
</comment>
<dbReference type="InterPro" id="IPR036291">
    <property type="entry name" value="NAD(P)-bd_dom_sf"/>
</dbReference>
<dbReference type="SMART" id="SM00881">
    <property type="entry name" value="CoA_binding"/>
    <property type="match status" value="1"/>
</dbReference>
<dbReference type="EMBL" id="QPJL01000010">
    <property type="protein sequence ID" value="RCW83328.1"/>
    <property type="molecule type" value="Genomic_DNA"/>
</dbReference>
<dbReference type="InterPro" id="IPR003781">
    <property type="entry name" value="CoA-bd"/>
</dbReference>
<feature type="domain" description="CoA-binding" evidence="1">
    <location>
        <begin position="21"/>
        <end position="120"/>
    </location>
</feature>
<dbReference type="RefSeq" id="WP_114349345.1">
    <property type="nucleotide sequence ID" value="NZ_QPJL01000010.1"/>
</dbReference>
<name>A0A368YUU0_9RHOB</name>
<dbReference type="Gene3D" id="3.40.50.720">
    <property type="entry name" value="NAD(P)-binding Rossmann-like Domain"/>
    <property type="match status" value="1"/>
</dbReference>
<dbReference type="PANTHER" id="PTHR33303">
    <property type="entry name" value="CYTOPLASMIC PROTEIN-RELATED"/>
    <property type="match status" value="1"/>
</dbReference>
<reference evidence="2 3" key="1">
    <citation type="submission" date="2018-07" db="EMBL/GenBank/DDBJ databases">
        <title>Genomic Encyclopedia of Type Strains, Phase III (KMG-III): the genomes of soil and plant-associated and newly described type strains.</title>
        <authorList>
            <person name="Whitman W."/>
        </authorList>
    </citation>
    <scope>NUCLEOTIDE SEQUENCE [LARGE SCALE GENOMIC DNA]</scope>
    <source>
        <strain evidence="2 3">CECT 8525</strain>
    </source>
</reference>
<dbReference type="Pfam" id="PF13380">
    <property type="entry name" value="CoA_binding_2"/>
    <property type="match status" value="1"/>
</dbReference>
<dbReference type="AlphaFoldDB" id="A0A368YUU0"/>
<evidence type="ECO:0000259" key="1">
    <source>
        <dbReference type="SMART" id="SM00881"/>
    </source>
</evidence>
<dbReference type="OrthoDB" id="9804695at2"/>
<proteinExistence type="predicted"/>
<protein>
    <recommendedName>
        <fullName evidence="1">CoA-binding domain-containing protein</fullName>
    </recommendedName>
</protein>
<dbReference type="SUPFAM" id="SSF51735">
    <property type="entry name" value="NAD(P)-binding Rossmann-fold domains"/>
    <property type="match status" value="1"/>
</dbReference>
<accession>A0A368YUU0</accession>
<evidence type="ECO:0000313" key="3">
    <source>
        <dbReference type="Proteomes" id="UP000253345"/>
    </source>
</evidence>
<gene>
    <name evidence="2" type="ORF">DFP89_1108</name>
</gene>
<organism evidence="2 3">
    <name type="scientific">Paracoccus lutimaris</name>
    <dbReference type="NCBI Taxonomy" id="1490030"/>
    <lineage>
        <taxon>Bacteria</taxon>
        <taxon>Pseudomonadati</taxon>
        <taxon>Pseudomonadota</taxon>
        <taxon>Alphaproteobacteria</taxon>
        <taxon>Rhodobacterales</taxon>
        <taxon>Paracoccaceae</taxon>
        <taxon>Paracoccus</taxon>
    </lineage>
</organism>
<dbReference type="PANTHER" id="PTHR33303:SF2">
    <property type="entry name" value="COA-BINDING DOMAIN-CONTAINING PROTEIN"/>
    <property type="match status" value="1"/>
</dbReference>
<keyword evidence="3" id="KW-1185">Reference proteome</keyword>
<dbReference type="Proteomes" id="UP000253345">
    <property type="component" value="Unassembled WGS sequence"/>
</dbReference>